<keyword evidence="2" id="KW-1185">Reference proteome</keyword>
<organism evidence="1 2">
    <name type="scientific">Acaulospora colombiana</name>
    <dbReference type="NCBI Taxonomy" id="27376"/>
    <lineage>
        <taxon>Eukaryota</taxon>
        <taxon>Fungi</taxon>
        <taxon>Fungi incertae sedis</taxon>
        <taxon>Mucoromycota</taxon>
        <taxon>Glomeromycotina</taxon>
        <taxon>Glomeromycetes</taxon>
        <taxon>Diversisporales</taxon>
        <taxon>Acaulosporaceae</taxon>
        <taxon>Acaulospora</taxon>
    </lineage>
</organism>
<gene>
    <name evidence="1" type="ORF">ACOLOM_LOCUS2918</name>
</gene>
<comment type="caution">
    <text evidence="1">The sequence shown here is derived from an EMBL/GenBank/DDBJ whole genome shotgun (WGS) entry which is preliminary data.</text>
</comment>
<proteinExistence type="predicted"/>
<name>A0ACA9L3F7_9GLOM</name>
<evidence type="ECO:0000313" key="2">
    <source>
        <dbReference type="Proteomes" id="UP000789525"/>
    </source>
</evidence>
<accession>A0ACA9L3F7</accession>
<evidence type="ECO:0000313" key="1">
    <source>
        <dbReference type="EMBL" id="CAG8503829.1"/>
    </source>
</evidence>
<dbReference type="Proteomes" id="UP000789525">
    <property type="component" value="Unassembled WGS sequence"/>
</dbReference>
<reference evidence="1" key="1">
    <citation type="submission" date="2021-06" db="EMBL/GenBank/DDBJ databases">
        <authorList>
            <person name="Kallberg Y."/>
            <person name="Tangrot J."/>
            <person name="Rosling A."/>
        </authorList>
    </citation>
    <scope>NUCLEOTIDE SEQUENCE</scope>
    <source>
        <strain evidence="1">CL356</strain>
    </source>
</reference>
<protein>
    <submittedName>
        <fullName evidence="1">9996_t:CDS:1</fullName>
    </submittedName>
</protein>
<dbReference type="EMBL" id="CAJVPT010004059">
    <property type="protein sequence ID" value="CAG8503829.1"/>
    <property type="molecule type" value="Genomic_DNA"/>
</dbReference>
<sequence>MWSLESEMDDITQEIKNPKSGHINNEYIHERLRVLEDRIPGIQNHLELLIKSIYTIRDSAGNAKAYLIDGESEAESALKEHWTGTIADYTLRKRIENELLQVRYIIKALQDLAPSLVNFEEFLIEYRRRIQDINAESTGVPKKLTLANLKYLKYAIDNLKEQHEQYSSAVKQLGRKPLDDFNLEDKFSSSNRDCTEFRALLKKGDAYLIYLRIWSSDMENKYKKSIYESDRFYMRYNFILTEVVFLNGMVATRGLLMSYIRDQEYLLLAFMVVFPGKYVASVSFRVKGFSGDIS</sequence>